<dbReference type="Pfam" id="PF02536">
    <property type="entry name" value="mTERF"/>
    <property type="match status" value="1"/>
</dbReference>
<evidence type="ECO:0000256" key="2">
    <source>
        <dbReference type="ARBA" id="ARBA00022472"/>
    </source>
</evidence>
<keyword evidence="6" id="KW-1185">Reference proteome</keyword>
<evidence type="ECO:0000313" key="5">
    <source>
        <dbReference type="EMBL" id="KAF7120675.1"/>
    </source>
</evidence>
<organism evidence="5 6">
    <name type="scientific">Rhododendron simsii</name>
    <name type="common">Sims's rhododendron</name>
    <dbReference type="NCBI Taxonomy" id="118357"/>
    <lineage>
        <taxon>Eukaryota</taxon>
        <taxon>Viridiplantae</taxon>
        <taxon>Streptophyta</taxon>
        <taxon>Embryophyta</taxon>
        <taxon>Tracheophyta</taxon>
        <taxon>Spermatophyta</taxon>
        <taxon>Magnoliopsida</taxon>
        <taxon>eudicotyledons</taxon>
        <taxon>Gunneridae</taxon>
        <taxon>Pentapetalae</taxon>
        <taxon>asterids</taxon>
        <taxon>Ericales</taxon>
        <taxon>Ericaceae</taxon>
        <taxon>Ericoideae</taxon>
        <taxon>Rhodoreae</taxon>
        <taxon>Rhododendron</taxon>
    </lineage>
</organism>
<dbReference type="EMBL" id="WJXA01000013">
    <property type="protein sequence ID" value="KAF7120675.1"/>
    <property type="molecule type" value="Genomic_DNA"/>
</dbReference>
<evidence type="ECO:0000256" key="4">
    <source>
        <dbReference type="SAM" id="MobiDB-lite"/>
    </source>
</evidence>
<dbReference type="OrthoDB" id="637682at2759"/>
<dbReference type="PANTHER" id="PTHR13068">
    <property type="entry name" value="CGI-12 PROTEIN-RELATED"/>
    <property type="match status" value="1"/>
</dbReference>
<keyword evidence="2" id="KW-0805">Transcription regulation</keyword>
<comment type="caution">
    <text evidence="5">The sequence shown here is derived from an EMBL/GenBank/DDBJ whole genome shotgun (WGS) entry which is preliminary data.</text>
</comment>
<sequence>MAWVPNKVWNSSITPPFFTTKVEDIIASCGLSNQFLVLCKSSENPNAVLNLLRSCGFSRTQVETIVTKYPRILFCKAQENLKPKIDFLRTVGLSETEFLGVVTTSPQLFTRSLKNNLVPLVDFLNLGIPQSQISTMLANTIIGRVITCTKPCRFSEVVSTVMEMGFDPLSSAFKSAVRALLFCNGTTWEGKLVLYKTLGFSDEDFLKMFKISPLKKKCEGDDTSVNSCQNCRSFSVNYSWSAPCWVVVEEGSEGVEEGGGQRRSWWRRLVGDVAVVESGGLEEKGEGKGGPEPAHRFTHRKNQSPYQRLPTLWLLLRVLASLATCLKNSHLCSLLQKVKLNLAHNNELKNSRVH</sequence>
<dbReference type="AlphaFoldDB" id="A0A834G018"/>
<dbReference type="InterPro" id="IPR003690">
    <property type="entry name" value="MTERF"/>
</dbReference>
<proteinExistence type="inferred from homology"/>
<dbReference type="SMART" id="SM00733">
    <property type="entry name" value="Mterf"/>
    <property type="match status" value="2"/>
</dbReference>
<keyword evidence="2" id="KW-0806">Transcription termination</keyword>
<protein>
    <submittedName>
        <fullName evidence="5">Uncharacterized protein</fullName>
    </submittedName>
</protein>
<dbReference type="Proteomes" id="UP000626092">
    <property type="component" value="Unassembled WGS sequence"/>
</dbReference>
<accession>A0A834G018</accession>
<dbReference type="Gene3D" id="1.25.70.10">
    <property type="entry name" value="Transcription termination factor 3, mitochondrial"/>
    <property type="match status" value="1"/>
</dbReference>
<dbReference type="InterPro" id="IPR038538">
    <property type="entry name" value="MTERF_sf"/>
</dbReference>
<dbReference type="GO" id="GO:0006353">
    <property type="term" value="P:DNA-templated transcription termination"/>
    <property type="evidence" value="ECO:0007669"/>
    <property type="project" value="UniProtKB-KW"/>
</dbReference>
<feature type="compositionally biased region" description="Basic and acidic residues" evidence="4">
    <location>
        <begin position="281"/>
        <end position="295"/>
    </location>
</feature>
<evidence type="ECO:0000256" key="3">
    <source>
        <dbReference type="ARBA" id="ARBA00022946"/>
    </source>
</evidence>
<name>A0A834G018_RHOSS</name>
<comment type="similarity">
    <text evidence="1">Belongs to the mTERF family.</text>
</comment>
<keyword evidence="2" id="KW-0804">Transcription</keyword>
<evidence type="ECO:0000256" key="1">
    <source>
        <dbReference type="ARBA" id="ARBA00007692"/>
    </source>
</evidence>
<evidence type="ECO:0000313" key="6">
    <source>
        <dbReference type="Proteomes" id="UP000626092"/>
    </source>
</evidence>
<gene>
    <name evidence="5" type="ORF">RHSIM_Rhsim13G0047000</name>
</gene>
<reference evidence="5" key="1">
    <citation type="submission" date="2019-11" db="EMBL/GenBank/DDBJ databases">
        <authorList>
            <person name="Liu Y."/>
            <person name="Hou J."/>
            <person name="Li T.-Q."/>
            <person name="Guan C.-H."/>
            <person name="Wu X."/>
            <person name="Wu H.-Z."/>
            <person name="Ling F."/>
            <person name="Zhang R."/>
            <person name="Shi X.-G."/>
            <person name="Ren J.-P."/>
            <person name="Chen E.-F."/>
            <person name="Sun J.-M."/>
        </authorList>
    </citation>
    <scope>NUCLEOTIDE SEQUENCE</scope>
    <source>
        <strain evidence="5">Adult_tree_wgs_1</strain>
        <tissue evidence="5">Leaves</tissue>
    </source>
</reference>
<dbReference type="GO" id="GO:0003676">
    <property type="term" value="F:nucleic acid binding"/>
    <property type="evidence" value="ECO:0007669"/>
    <property type="project" value="InterPro"/>
</dbReference>
<feature type="region of interest" description="Disordered" evidence="4">
    <location>
        <begin position="281"/>
        <end position="301"/>
    </location>
</feature>
<dbReference type="PANTHER" id="PTHR13068:SF236">
    <property type="entry name" value="OS02G0749800 PROTEIN"/>
    <property type="match status" value="1"/>
</dbReference>
<keyword evidence="3" id="KW-0809">Transit peptide</keyword>